<comment type="similarity">
    <text evidence="2 9">Belongs to the cytochrome P450 family.</text>
</comment>
<reference evidence="11" key="1">
    <citation type="journal article" date="2023" name="bioRxiv">
        <title>Improved chromosome-level genome assembly for marigold (Tagetes erecta).</title>
        <authorList>
            <person name="Jiang F."/>
            <person name="Yuan L."/>
            <person name="Wang S."/>
            <person name="Wang H."/>
            <person name="Xu D."/>
            <person name="Wang A."/>
            <person name="Fan W."/>
        </authorList>
    </citation>
    <scope>NUCLEOTIDE SEQUENCE</scope>
    <source>
        <strain evidence="11">WSJ</strain>
        <tissue evidence="11">Leaf</tissue>
    </source>
</reference>
<dbReference type="InterPro" id="IPR002401">
    <property type="entry name" value="Cyt_P450_E_grp-I"/>
</dbReference>
<keyword evidence="6 8" id="KW-0408">Iron</keyword>
<dbReference type="InterPro" id="IPR017972">
    <property type="entry name" value="Cyt_P450_CS"/>
</dbReference>
<dbReference type="GO" id="GO:0016712">
    <property type="term" value="F:oxidoreductase activity, acting on paired donors, with incorporation or reduction of molecular oxygen, reduced flavin or flavoprotein as one donor, and incorporation of one atom of oxygen"/>
    <property type="evidence" value="ECO:0007669"/>
    <property type="project" value="UniProtKB-ARBA"/>
</dbReference>
<sequence length="502" mass="56626">MLHSIQTLLFVFTSLSILLICIFFKFISYNARSQKKLPPSPRKLPIIGNLHQLGSSPHHSLYDMAKNHGPLMIVHVGSVPLLVASSVEAAQKILKTHDLVFCNRPILKIPNTILYGSKDIAFCPYGEHWRQMKSIAVLQLLSNKRVQSFQQVREEETARMLEKIRESRGSLVNLSEMFVSLTNNVVCRVALGKTYPGLRFKNLLERLMDTLGALSVGSYIPWLSWVDRVSGLQRITNEIAKEFDELLEAVLEEHINKENGMEACAGCDKSQDLVDILLDVQREKVEGFSVDKDSIKAVILDIFAAGTDTTSTNIEWAISELIKHPRVMKKLQQELTQVASGSSMISEEQLEQMKYLKAVIKESLRLHIPLPLLVQRESTQYINLMGYDIPAGTRVVINAWALGRDPSLWEEPEEFKPERFLNSSVDYKGFHYQFIPFGAGRRGCPGIQFAIAVNELAIANIVYKYDLSLPDEKGGEELDMSEITGLTTHRKSPLLLMASPRF</sequence>
<evidence type="ECO:0000256" key="9">
    <source>
        <dbReference type="RuleBase" id="RU000461"/>
    </source>
</evidence>
<dbReference type="InterPro" id="IPR001128">
    <property type="entry name" value="Cyt_P450"/>
</dbReference>
<evidence type="ECO:0000256" key="4">
    <source>
        <dbReference type="ARBA" id="ARBA00022723"/>
    </source>
</evidence>
<keyword evidence="5 9" id="KW-0560">Oxidoreductase</keyword>
<dbReference type="PRINTS" id="PR00385">
    <property type="entry name" value="P450"/>
</dbReference>
<proteinExistence type="inferred from homology"/>
<keyword evidence="10" id="KW-0472">Membrane</keyword>
<comment type="cofactor">
    <cofactor evidence="8">
        <name>heme</name>
        <dbReference type="ChEBI" id="CHEBI:30413"/>
    </cofactor>
</comment>
<keyword evidence="3 8" id="KW-0349">Heme</keyword>
<evidence type="ECO:0008006" key="13">
    <source>
        <dbReference type="Google" id="ProtNLM"/>
    </source>
</evidence>
<dbReference type="InterPro" id="IPR036396">
    <property type="entry name" value="Cyt_P450_sf"/>
</dbReference>
<dbReference type="FunFam" id="1.10.630.10:FF:000011">
    <property type="entry name" value="Cytochrome P450 83B1"/>
    <property type="match status" value="1"/>
</dbReference>
<keyword evidence="12" id="KW-1185">Reference proteome</keyword>
<dbReference type="EMBL" id="JAUHHV010000001">
    <property type="protein sequence ID" value="KAK1436710.1"/>
    <property type="molecule type" value="Genomic_DNA"/>
</dbReference>
<feature type="transmembrane region" description="Helical" evidence="10">
    <location>
        <begin position="6"/>
        <end position="27"/>
    </location>
</feature>
<name>A0AAD8P2G3_TARER</name>
<keyword evidence="10" id="KW-0812">Transmembrane</keyword>
<evidence type="ECO:0000256" key="5">
    <source>
        <dbReference type="ARBA" id="ARBA00023002"/>
    </source>
</evidence>
<protein>
    <recommendedName>
        <fullName evidence="13">Cytochrome P450</fullName>
    </recommendedName>
</protein>
<evidence type="ECO:0000256" key="8">
    <source>
        <dbReference type="PIRSR" id="PIRSR602401-1"/>
    </source>
</evidence>
<dbReference type="GO" id="GO:0005506">
    <property type="term" value="F:iron ion binding"/>
    <property type="evidence" value="ECO:0007669"/>
    <property type="project" value="InterPro"/>
</dbReference>
<evidence type="ECO:0000313" key="12">
    <source>
        <dbReference type="Proteomes" id="UP001229421"/>
    </source>
</evidence>
<evidence type="ECO:0000313" key="11">
    <source>
        <dbReference type="EMBL" id="KAK1436710.1"/>
    </source>
</evidence>
<evidence type="ECO:0000256" key="10">
    <source>
        <dbReference type="SAM" id="Phobius"/>
    </source>
</evidence>
<dbReference type="Pfam" id="PF00067">
    <property type="entry name" value="p450"/>
    <property type="match status" value="1"/>
</dbReference>
<dbReference type="CDD" id="cd11072">
    <property type="entry name" value="CYP71-like"/>
    <property type="match status" value="1"/>
</dbReference>
<dbReference type="AlphaFoldDB" id="A0AAD8P2G3"/>
<evidence type="ECO:0000256" key="7">
    <source>
        <dbReference type="ARBA" id="ARBA00023033"/>
    </source>
</evidence>
<dbReference type="PROSITE" id="PS00086">
    <property type="entry name" value="CYTOCHROME_P450"/>
    <property type="match status" value="1"/>
</dbReference>
<dbReference type="PANTHER" id="PTHR47955">
    <property type="entry name" value="CYTOCHROME P450 FAMILY 71 PROTEIN"/>
    <property type="match status" value="1"/>
</dbReference>
<comment type="caution">
    <text evidence="11">The sequence shown here is derived from an EMBL/GenBank/DDBJ whole genome shotgun (WGS) entry which is preliminary data.</text>
</comment>
<keyword evidence="7 9" id="KW-0503">Monooxygenase</keyword>
<comment type="pathway">
    <text evidence="1">Secondary metabolite biosynthesis; terpenoid biosynthesis.</text>
</comment>
<dbReference type="Gene3D" id="1.10.630.10">
    <property type="entry name" value="Cytochrome P450"/>
    <property type="match status" value="1"/>
</dbReference>
<dbReference type="Proteomes" id="UP001229421">
    <property type="component" value="Unassembled WGS sequence"/>
</dbReference>
<dbReference type="GO" id="GO:0051762">
    <property type="term" value="P:sesquiterpene biosynthetic process"/>
    <property type="evidence" value="ECO:0007669"/>
    <property type="project" value="UniProtKB-ARBA"/>
</dbReference>
<evidence type="ECO:0000256" key="3">
    <source>
        <dbReference type="ARBA" id="ARBA00022617"/>
    </source>
</evidence>
<dbReference type="SUPFAM" id="SSF48264">
    <property type="entry name" value="Cytochrome P450"/>
    <property type="match status" value="1"/>
</dbReference>
<gene>
    <name evidence="11" type="ORF">QVD17_02492</name>
</gene>
<evidence type="ECO:0000256" key="6">
    <source>
        <dbReference type="ARBA" id="ARBA00023004"/>
    </source>
</evidence>
<organism evidence="11 12">
    <name type="scientific">Tagetes erecta</name>
    <name type="common">African marigold</name>
    <dbReference type="NCBI Taxonomy" id="13708"/>
    <lineage>
        <taxon>Eukaryota</taxon>
        <taxon>Viridiplantae</taxon>
        <taxon>Streptophyta</taxon>
        <taxon>Embryophyta</taxon>
        <taxon>Tracheophyta</taxon>
        <taxon>Spermatophyta</taxon>
        <taxon>Magnoliopsida</taxon>
        <taxon>eudicotyledons</taxon>
        <taxon>Gunneridae</taxon>
        <taxon>Pentapetalae</taxon>
        <taxon>asterids</taxon>
        <taxon>campanulids</taxon>
        <taxon>Asterales</taxon>
        <taxon>Asteraceae</taxon>
        <taxon>Asteroideae</taxon>
        <taxon>Heliantheae alliance</taxon>
        <taxon>Tageteae</taxon>
        <taxon>Tagetes</taxon>
    </lineage>
</organism>
<evidence type="ECO:0000256" key="1">
    <source>
        <dbReference type="ARBA" id="ARBA00004721"/>
    </source>
</evidence>
<keyword evidence="4 8" id="KW-0479">Metal-binding</keyword>
<keyword evidence="10" id="KW-1133">Transmembrane helix</keyword>
<evidence type="ECO:0000256" key="2">
    <source>
        <dbReference type="ARBA" id="ARBA00010617"/>
    </source>
</evidence>
<feature type="binding site" description="axial binding residue" evidence="8">
    <location>
        <position position="444"/>
    </location>
    <ligand>
        <name>heme</name>
        <dbReference type="ChEBI" id="CHEBI:30413"/>
    </ligand>
    <ligandPart>
        <name>Fe</name>
        <dbReference type="ChEBI" id="CHEBI:18248"/>
    </ligandPart>
</feature>
<accession>A0AAD8P2G3</accession>
<dbReference type="PRINTS" id="PR00463">
    <property type="entry name" value="EP450I"/>
</dbReference>
<dbReference type="PANTHER" id="PTHR47955:SF15">
    <property type="entry name" value="CYTOCHROME P450 71A2-LIKE"/>
    <property type="match status" value="1"/>
</dbReference>
<dbReference type="GO" id="GO:0020037">
    <property type="term" value="F:heme binding"/>
    <property type="evidence" value="ECO:0007669"/>
    <property type="project" value="InterPro"/>
</dbReference>